<accession>A0ABD3I873</accession>
<gene>
    <name evidence="1" type="ORF">R1sor_017920</name>
</gene>
<evidence type="ECO:0000313" key="1">
    <source>
        <dbReference type="EMBL" id="KAL3699898.1"/>
    </source>
</evidence>
<comment type="caution">
    <text evidence="1">The sequence shown here is derived from an EMBL/GenBank/DDBJ whole genome shotgun (WGS) entry which is preliminary data.</text>
</comment>
<proteinExistence type="predicted"/>
<dbReference type="AlphaFoldDB" id="A0ABD3I873"/>
<protein>
    <submittedName>
        <fullName evidence="1">Uncharacterized protein</fullName>
    </submittedName>
</protein>
<organism evidence="1 2">
    <name type="scientific">Riccia sorocarpa</name>
    <dbReference type="NCBI Taxonomy" id="122646"/>
    <lineage>
        <taxon>Eukaryota</taxon>
        <taxon>Viridiplantae</taxon>
        <taxon>Streptophyta</taxon>
        <taxon>Embryophyta</taxon>
        <taxon>Marchantiophyta</taxon>
        <taxon>Marchantiopsida</taxon>
        <taxon>Marchantiidae</taxon>
        <taxon>Marchantiales</taxon>
        <taxon>Ricciaceae</taxon>
        <taxon>Riccia</taxon>
    </lineage>
</organism>
<name>A0ABD3I873_9MARC</name>
<dbReference type="EMBL" id="JBJQOH010000001">
    <property type="protein sequence ID" value="KAL3699898.1"/>
    <property type="molecule type" value="Genomic_DNA"/>
</dbReference>
<evidence type="ECO:0000313" key="2">
    <source>
        <dbReference type="Proteomes" id="UP001633002"/>
    </source>
</evidence>
<dbReference type="Proteomes" id="UP001633002">
    <property type="component" value="Unassembled WGS sequence"/>
</dbReference>
<reference evidence="1 2" key="1">
    <citation type="submission" date="2024-09" db="EMBL/GenBank/DDBJ databases">
        <title>Chromosome-scale assembly of Riccia sorocarpa.</title>
        <authorList>
            <person name="Paukszto L."/>
        </authorList>
    </citation>
    <scope>NUCLEOTIDE SEQUENCE [LARGE SCALE GENOMIC DNA]</scope>
    <source>
        <strain evidence="1">LP-2024</strain>
        <tissue evidence="1">Aerial parts of the thallus</tissue>
    </source>
</reference>
<sequence length="102" mass="11564">MVESRNDTIGPSPMIKGDRTKSYKALYSAEDETEDTRRKRREVLTLVDRKLDEEQNRQLDELPSEELIEDVVQSLPKGKSPGHDGVIVEVLKAGWGYMNGDC</sequence>
<keyword evidence="2" id="KW-1185">Reference proteome</keyword>